<evidence type="ECO:0000313" key="4">
    <source>
        <dbReference type="EMBL" id="OYV81312.1"/>
    </source>
</evidence>
<evidence type="ECO:0000256" key="2">
    <source>
        <dbReference type="ARBA" id="ARBA00023172"/>
    </source>
</evidence>
<dbReference type="InterPro" id="IPR006119">
    <property type="entry name" value="Resolv_N"/>
</dbReference>
<dbReference type="Gene3D" id="3.40.50.1390">
    <property type="entry name" value="Resolvase, N-terminal catalytic domain"/>
    <property type="match status" value="1"/>
</dbReference>
<keyword evidence="1" id="KW-0238">DNA-binding</keyword>
<name>A0A257T7E5_9PROT</name>
<dbReference type="InterPro" id="IPR050639">
    <property type="entry name" value="SSR_resolvase"/>
</dbReference>
<dbReference type="GO" id="GO:0000150">
    <property type="term" value="F:DNA strand exchange activity"/>
    <property type="evidence" value="ECO:0007669"/>
    <property type="project" value="InterPro"/>
</dbReference>
<dbReference type="SUPFAM" id="SSF53041">
    <property type="entry name" value="Resolvase-like"/>
    <property type="match status" value="1"/>
</dbReference>
<dbReference type="Pfam" id="PF00239">
    <property type="entry name" value="Resolvase"/>
    <property type="match status" value="1"/>
</dbReference>
<dbReference type="PANTHER" id="PTHR30461:SF2">
    <property type="entry name" value="SERINE RECOMBINASE PINE-RELATED"/>
    <property type="match status" value="1"/>
</dbReference>
<evidence type="ECO:0000313" key="5">
    <source>
        <dbReference type="Proteomes" id="UP000216779"/>
    </source>
</evidence>
<accession>A0A257T7E5</accession>
<protein>
    <recommendedName>
        <fullName evidence="3">Resolvase/invertase-type recombinase catalytic domain-containing protein</fullName>
    </recommendedName>
</protein>
<comment type="caution">
    <text evidence="4">The sequence shown here is derived from an EMBL/GenBank/DDBJ whole genome shotgun (WGS) entry which is preliminary data.</text>
</comment>
<proteinExistence type="predicted"/>
<dbReference type="PANTHER" id="PTHR30461">
    <property type="entry name" value="DNA-INVERTASE FROM LAMBDOID PROPHAGE"/>
    <property type="match status" value="1"/>
</dbReference>
<feature type="domain" description="Resolvase/invertase-type recombinase catalytic" evidence="3">
    <location>
        <begin position="2"/>
        <end position="142"/>
    </location>
</feature>
<dbReference type="SMART" id="SM00857">
    <property type="entry name" value="Resolvase"/>
    <property type="match status" value="1"/>
</dbReference>
<dbReference type="Proteomes" id="UP000216779">
    <property type="component" value="Unassembled WGS sequence"/>
</dbReference>
<dbReference type="CDD" id="cd03768">
    <property type="entry name" value="SR_ResInv"/>
    <property type="match status" value="1"/>
</dbReference>
<dbReference type="PROSITE" id="PS51736">
    <property type="entry name" value="RECOMBINASES_3"/>
    <property type="match status" value="1"/>
</dbReference>
<evidence type="ECO:0000256" key="1">
    <source>
        <dbReference type="ARBA" id="ARBA00023125"/>
    </source>
</evidence>
<dbReference type="InterPro" id="IPR036162">
    <property type="entry name" value="Resolvase-like_N_sf"/>
</dbReference>
<gene>
    <name evidence="4" type="ORF">B7Z70_05990</name>
</gene>
<keyword evidence="2" id="KW-0233">DNA recombination</keyword>
<reference evidence="4 5" key="1">
    <citation type="submission" date="2017-03" db="EMBL/GenBank/DDBJ databases">
        <title>Lifting the veil on microbial sulfur biogeochemistry in mining wastewaters.</title>
        <authorList>
            <person name="Kantor R.S."/>
            <person name="Colenbrander Nelson T."/>
            <person name="Marshall S."/>
            <person name="Bennett D."/>
            <person name="Apte S."/>
            <person name="Camacho D."/>
            <person name="Thomas B.C."/>
            <person name="Warren L.A."/>
            <person name="Banfield J.F."/>
        </authorList>
    </citation>
    <scope>NUCLEOTIDE SEQUENCE [LARGE SCALE GENOMIC DNA]</scope>
    <source>
        <strain evidence="4">21-59-9</strain>
    </source>
</reference>
<dbReference type="AlphaFoldDB" id="A0A257T7E5"/>
<organism evidence="4 5">
    <name type="scientific">Acidithiobacillus ferrivorans</name>
    <dbReference type="NCBI Taxonomy" id="160808"/>
    <lineage>
        <taxon>Bacteria</taxon>
        <taxon>Pseudomonadati</taxon>
        <taxon>Pseudomonadota</taxon>
        <taxon>Acidithiobacillia</taxon>
        <taxon>Acidithiobacillales</taxon>
        <taxon>Acidithiobacillaceae</taxon>
        <taxon>Acidithiobacillus</taxon>
    </lineage>
</organism>
<dbReference type="EMBL" id="NCBC01000164">
    <property type="protein sequence ID" value="OYV81312.1"/>
    <property type="molecule type" value="Genomic_DNA"/>
</dbReference>
<evidence type="ECO:0000259" key="3">
    <source>
        <dbReference type="PROSITE" id="PS51736"/>
    </source>
</evidence>
<sequence>MRAAIYTRVSTADQSTDRQLRELRDYAKARGWEIVREAQETASGASQKRPLREEVLQMARTRAIDAVLVQALDRWGRSVQDLILTMAELETLGVAFVVPGHIDMSTPMGRMMAHLLSAVAEFERELIRERVRSGLANARAKGKRLGRPCATARQVDKGLSLIKQGVTYQAAAKQSGVSISTLLRAHRKTRAV</sequence>
<dbReference type="GO" id="GO:0003677">
    <property type="term" value="F:DNA binding"/>
    <property type="evidence" value="ECO:0007669"/>
    <property type="project" value="UniProtKB-KW"/>
</dbReference>